<accession>A0A835YH29</accession>
<sequence>MRRLAGQLWPGARLYPRHAILAAPQLHGVMSTSAAASTPSPSSLGASISSAHKYPKEAAANPVVERYQRMLRDGGLEQDPGQWALVQRLATLYDELLSYRRAMDEHHRELQEYRTRRLHRLQQLLEEEARREAEARQAEARAGGAGQPDGPGSSAATATAGGGRSGSLGSWLRSAATALVPSTASWLGGSQGGTGGAGDTPAARARRAALAREERLTAELGPPPAAPEPPRGLYVWGSVGSGKSMLVSLFYQALTESGALTASRWVHFNAAMLEVHSRLHHLDTQRWAARAAREAQHAQQLEAARQGQRGGGQEAAGQGDESDDEDEAGSASPAAGWSAASDPEVARQREARAAMLAVRRHMRLARQGRNDARGLGASNAEGLVRVAASLVRGRNGDPLSGWEAGEQGAGPGGRQGGAPSAALLAFDEVQVTDVFNAVALKGLVEALTASGCVLLATSNRHPSALPRAGLHEAMWGHFVDTLMQRCEVVELSSPTDYRRLLLEQGRASLQQAAAKAAAAEAGGAGAAGVARAARPAGPELWPPLSGSYLSPAGPGAAAEMEELWAAATEGRGQGAVAGRGVQPPLSIPVLFGRTLEVPRVSPCGGAAWFSFPELCDRRLGPADYVALAQRFHTVFLEGVPVMDLQVRDQARRFITLVDELYNARCLLVASAQAPPEDLFTGSGSEPILAPEELEGLQFETAVEDGRLRRNAMAQGGVAPVAAGPAAQAAAADTLGGGEERFAFRRAVSRLMEMQSARYMLEALRLRQGLGLGG</sequence>
<proteinExistence type="inferred from homology"/>
<organism evidence="5 6">
    <name type="scientific">Edaphochlamys debaryana</name>
    <dbReference type="NCBI Taxonomy" id="47281"/>
    <lineage>
        <taxon>Eukaryota</taxon>
        <taxon>Viridiplantae</taxon>
        <taxon>Chlorophyta</taxon>
        <taxon>core chlorophytes</taxon>
        <taxon>Chlorophyceae</taxon>
        <taxon>CS clade</taxon>
        <taxon>Chlamydomonadales</taxon>
        <taxon>Chlamydomonadales incertae sedis</taxon>
        <taxon>Edaphochlamys</taxon>
    </lineage>
</organism>
<dbReference type="Pfam" id="PF03969">
    <property type="entry name" value="AFG1_ATPase"/>
    <property type="match status" value="3"/>
</dbReference>
<dbReference type="SUPFAM" id="SSF52540">
    <property type="entry name" value="P-loop containing nucleoside triphosphate hydrolases"/>
    <property type="match status" value="1"/>
</dbReference>
<name>A0A835YH29_9CHLO</name>
<dbReference type="InterPro" id="IPR005654">
    <property type="entry name" value="ATPase_AFG1-like"/>
</dbReference>
<evidence type="ECO:0008006" key="7">
    <source>
        <dbReference type="Google" id="ProtNLM"/>
    </source>
</evidence>
<keyword evidence="2" id="KW-0547">Nucleotide-binding</keyword>
<feature type="region of interest" description="Disordered" evidence="4">
    <location>
        <begin position="184"/>
        <end position="210"/>
    </location>
</feature>
<dbReference type="Proteomes" id="UP000612055">
    <property type="component" value="Unassembled WGS sequence"/>
</dbReference>
<feature type="compositionally biased region" description="Low complexity" evidence="4">
    <location>
        <begin position="297"/>
        <end position="307"/>
    </location>
</feature>
<evidence type="ECO:0000256" key="4">
    <source>
        <dbReference type="SAM" id="MobiDB-lite"/>
    </source>
</evidence>
<evidence type="ECO:0000256" key="3">
    <source>
        <dbReference type="ARBA" id="ARBA00022840"/>
    </source>
</evidence>
<dbReference type="Gene3D" id="3.40.50.300">
    <property type="entry name" value="P-loop containing nucleotide triphosphate hydrolases"/>
    <property type="match status" value="1"/>
</dbReference>
<keyword evidence="3" id="KW-0067">ATP-binding</keyword>
<feature type="compositionally biased region" description="Low complexity" evidence="4">
    <location>
        <begin position="329"/>
        <end position="341"/>
    </location>
</feature>
<feature type="compositionally biased region" description="Gly residues" evidence="4">
    <location>
        <begin position="407"/>
        <end position="416"/>
    </location>
</feature>
<feature type="region of interest" description="Disordered" evidence="4">
    <location>
        <begin position="128"/>
        <end position="167"/>
    </location>
</feature>
<evidence type="ECO:0000313" key="5">
    <source>
        <dbReference type="EMBL" id="KAG2497494.1"/>
    </source>
</evidence>
<comment type="caution">
    <text evidence="5">The sequence shown here is derived from an EMBL/GenBank/DDBJ whole genome shotgun (WGS) entry which is preliminary data.</text>
</comment>
<feature type="compositionally biased region" description="Basic and acidic residues" evidence="4">
    <location>
        <begin position="128"/>
        <end position="139"/>
    </location>
</feature>
<feature type="region of interest" description="Disordered" evidence="4">
    <location>
        <begin position="293"/>
        <end position="348"/>
    </location>
</feature>
<gene>
    <name evidence="5" type="ORF">HYH03_004646</name>
</gene>
<dbReference type="EMBL" id="JAEHOE010000014">
    <property type="protein sequence ID" value="KAG2497494.1"/>
    <property type="molecule type" value="Genomic_DNA"/>
</dbReference>
<feature type="compositionally biased region" description="Gly residues" evidence="4">
    <location>
        <begin position="189"/>
        <end position="198"/>
    </location>
</feature>
<reference evidence="5" key="1">
    <citation type="journal article" date="2020" name="bioRxiv">
        <title>Comparative genomics of Chlamydomonas.</title>
        <authorList>
            <person name="Craig R.J."/>
            <person name="Hasan A.R."/>
            <person name="Ness R.W."/>
            <person name="Keightley P.D."/>
        </authorList>
    </citation>
    <scope>NUCLEOTIDE SEQUENCE</scope>
    <source>
        <strain evidence="5">CCAP 11/70</strain>
    </source>
</reference>
<dbReference type="AlphaFoldDB" id="A0A835YH29"/>
<dbReference type="GO" id="GO:0005739">
    <property type="term" value="C:mitochondrion"/>
    <property type="evidence" value="ECO:0007669"/>
    <property type="project" value="TreeGrafter"/>
</dbReference>
<dbReference type="PANTHER" id="PTHR12169:SF6">
    <property type="entry name" value="AFG1-LIKE ATPASE"/>
    <property type="match status" value="1"/>
</dbReference>
<dbReference type="OrthoDB" id="548867at2759"/>
<evidence type="ECO:0000256" key="2">
    <source>
        <dbReference type="ARBA" id="ARBA00022741"/>
    </source>
</evidence>
<evidence type="ECO:0000313" key="6">
    <source>
        <dbReference type="Proteomes" id="UP000612055"/>
    </source>
</evidence>
<comment type="similarity">
    <text evidence="1">Belongs to the AFG1 ATPase family.</text>
</comment>
<dbReference type="PANTHER" id="PTHR12169">
    <property type="entry name" value="ATPASE N2B"/>
    <property type="match status" value="1"/>
</dbReference>
<dbReference type="GO" id="GO:0016887">
    <property type="term" value="F:ATP hydrolysis activity"/>
    <property type="evidence" value="ECO:0007669"/>
    <property type="project" value="InterPro"/>
</dbReference>
<evidence type="ECO:0000256" key="1">
    <source>
        <dbReference type="ARBA" id="ARBA00010322"/>
    </source>
</evidence>
<dbReference type="GO" id="GO:0005524">
    <property type="term" value="F:ATP binding"/>
    <property type="evidence" value="ECO:0007669"/>
    <property type="project" value="UniProtKB-KW"/>
</dbReference>
<feature type="region of interest" description="Disordered" evidence="4">
    <location>
        <begin position="395"/>
        <end position="416"/>
    </location>
</feature>
<dbReference type="InterPro" id="IPR027417">
    <property type="entry name" value="P-loop_NTPase"/>
</dbReference>
<protein>
    <recommendedName>
        <fullName evidence="7">Lactation elevated 1</fullName>
    </recommendedName>
</protein>
<keyword evidence="6" id="KW-1185">Reference proteome</keyword>